<dbReference type="EMBL" id="DVNB01000087">
    <property type="protein sequence ID" value="HIU57827.1"/>
    <property type="molecule type" value="Genomic_DNA"/>
</dbReference>
<dbReference type="AlphaFoldDB" id="A0A9D1MCM0"/>
<gene>
    <name evidence="2" type="ORF">IAA61_08500</name>
</gene>
<keyword evidence="1" id="KW-0472">Membrane</keyword>
<accession>A0A9D1MCM0</accession>
<keyword evidence="1" id="KW-1133">Transmembrane helix</keyword>
<name>A0A9D1MCM0_9FIRM</name>
<reference evidence="2" key="2">
    <citation type="journal article" date="2021" name="PeerJ">
        <title>Extensive microbial diversity within the chicken gut microbiome revealed by metagenomics and culture.</title>
        <authorList>
            <person name="Gilroy R."/>
            <person name="Ravi A."/>
            <person name="Getino M."/>
            <person name="Pursley I."/>
            <person name="Horton D.L."/>
            <person name="Alikhan N.F."/>
            <person name="Baker D."/>
            <person name="Gharbi K."/>
            <person name="Hall N."/>
            <person name="Watson M."/>
            <person name="Adriaenssens E.M."/>
            <person name="Foster-Nyarko E."/>
            <person name="Jarju S."/>
            <person name="Secka A."/>
            <person name="Antonio M."/>
            <person name="Oren A."/>
            <person name="Chaudhuri R.R."/>
            <person name="La Ragione R."/>
            <person name="Hildebrand F."/>
            <person name="Pallen M.J."/>
        </authorList>
    </citation>
    <scope>NUCLEOTIDE SEQUENCE</scope>
    <source>
        <strain evidence="2">USAMLcec3-3695</strain>
    </source>
</reference>
<sequence>MVIKIICLALCALLLFICYRAKFFAEKVLRIPEPSDTLLFRIKLATLAVSMILFVCVMIFVK</sequence>
<evidence type="ECO:0000313" key="3">
    <source>
        <dbReference type="Proteomes" id="UP000824109"/>
    </source>
</evidence>
<evidence type="ECO:0000313" key="2">
    <source>
        <dbReference type="EMBL" id="HIU57827.1"/>
    </source>
</evidence>
<dbReference type="Proteomes" id="UP000824109">
    <property type="component" value="Unassembled WGS sequence"/>
</dbReference>
<comment type="caution">
    <text evidence="2">The sequence shown here is derived from an EMBL/GenBank/DDBJ whole genome shotgun (WGS) entry which is preliminary data.</text>
</comment>
<keyword evidence="1" id="KW-0812">Transmembrane</keyword>
<organism evidence="2 3">
    <name type="scientific">Candidatus Ornithomonoglobus merdipullorum</name>
    <dbReference type="NCBI Taxonomy" id="2840895"/>
    <lineage>
        <taxon>Bacteria</taxon>
        <taxon>Bacillati</taxon>
        <taxon>Bacillota</taxon>
        <taxon>Clostridia</taxon>
        <taxon>Candidatus Ornithomonoglobus</taxon>
    </lineage>
</organism>
<feature type="transmembrane region" description="Helical" evidence="1">
    <location>
        <begin position="44"/>
        <end position="61"/>
    </location>
</feature>
<reference evidence="2" key="1">
    <citation type="submission" date="2020-10" db="EMBL/GenBank/DDBJ databases">
        <authorList>
            <person name="Gilroy R."/>
        </authorList>
    </citation>
    <scope>NUCLEOTIDE SEQUENCE</scope>
    <source>
        <strain evidence="2">USAMLcec3-3695</strain>
    </source>
</reference>
<proteinExistence type="predicted"/>
<protein>
    <submittedName>
        <fullName evidence="2">Uncharacterized protein</fullName>
    </submittedName>
</protein>
<evidence type="ECO:0000256" key="1">
    <source>
        <dbReference type="SAM" id="Phobius"/>
    </source>
</evidence>